<organism evidence="1 2">
    <name type="scientific">Suillus luteus UH-Slu-Lm8-n1</name>
    <dbReference type="NCBI Taxonomy" id="930992"/>
    <lineage>
        <taxon>Eukaryota</taxon>
        <taxon>Fungi</taxon>
        <taxon>Dikarya</taxon>
        <taxon>Basidiomycota</taxon>
        <taxon>Agaricomycotina</taxon>
        <taxon>Agaricomycetes</taxon>
        <taxon>Agaricomycetidae</taxon>
        <taxon>Boletales</taxon>
        <taxon>Suillineae</taxon>
        <taxon>Suillaceae</taxon>
        <taxon>Suillus</taxon>
    </lineage>
</organism>
<evidence type="ECO:0000313" key="1">
    <source>
        <dbReference type="EMBL" id="KIK39173.1"/>
    </source>
</evidence>
<dbReference type="OrthoDB" id="10507501at2759"/>
<dbReference type="AlphaFoldDB" id="A0A0D0B5P6"/>
<sequence>MVQLLFPGPRINTFLQAIYPAKSCKFDEDISFLQRLVCCDRKQPQCMPHRQYRSWAFQNKLPTTEW</sequence>
<dbReference type="Proteomes" id="UP000054485">
    <property type="component" value="Unassembled WGS sequence"/>
</dbReference>
<protein>
    <submittedName>
        <fullName evidence="1">Uncharacterized protein</fullName>
    </submittedName>
</protein>
<name>A0A0D0B5P6_9AGAM</name>
<feature type="non-terminal residue" evidence="1">
    <location>
        <position position="66"/>
    </location>
</feature>
<accession>A0A0D0B5P6</accession>
<dbReference type="InParanoid" id="A0A0D0B5P6"/>
<dbReference type="HOGENOM" id="CLU_2838353_0_0_1"/>
<reference evidence="1 2" key="1">
    <citation type="submission" date="2014-04" db="EMBL/GenBank/DDBJ databases">
        <authorList>
            <consortium name="DOE Joint Genome Institute"/>
            <person name="Kuo A."/>
            <person name="Ruytinx J."/>
            <person name="Rineau F."/>
            <person name="Colpaert J."/>
            <person name="Kohler A."/>
            <person name="Nagy L.G."/>
            <person name="Floudas D."/>
            <person name="Copeland A."/>
            <person name="Barry K.W."/>
            <person name="Cichocki N."/>
            <person name="Veneault-Fourrey C."/>
            <person name="LaButti K."/>
            <person name="Lindquist E.A."/>
            <person name="Lipzen A."/>
            <person name="Lundell T."/>
            <person name="Morin E."/>
            <person name="Murat C."/>
            <person name="Sun H."/>
            <person name="Tunlid A."/>
            <person name="Henrissat B."/>
            <person name="Grigoriev I.V."/>
            <person name="Hibbett D.S."/>
            <person name="Martin F."/>
            <person name="Nordberg H.P."/>
            <person name="Cantor M.N."/>
            <person name="Hua S.X."/>
        </authorList>
    </citation>
    <scope>NUCLEOTIDE SEQUENCE [LARGE SCALE GENOMIC DNA]</scope>
    <source>
        <strain evidence="1 2">UH-Slu-Lm8-n1</strain>
    </source>
</reference>
<evidence type="ECO:0000313" key="2">
    <source>
        <dbReference type="Proteomes" id="UP000054485"/>
    </source>
</evidence>
<keyword evidence="2" id="KW-1185">Reference proteome</keyword>
<gene>
    <name evidence="1" type="ORF">CY34DRAFT_808552</name>
</gene>
<dbReference type="EMBL" id="KN835355">
    <property type="protein sequence ID" value="KIK39173.1"/>
    <property type="molecule type" value="Genomic_DNA"/>
</dbReference>
<reference evidence="2" key="2">
    <citation type="submission" date="2015-01" db="EMBL/GenBank/DDBJ databases">
        <title>Evolutionary Origins and Diversification of the Mycorrhizal Mutualists.</title>
        <authorList>
            <consortium name="DOE Joint Genome Institute"/>
            <consortium name="Mycorrhizal Genomics Consortium"/>
            <person name="Kohler A."/>
            <person name="Kuo A."/>
            <person name="Nagy L.G."/>
            <person name="Floudas D."/>
            <person name="Copeland A."/>
            <person name="Barry K.W."/>
            <person name="Cichocki N."/>
            <person name="Veneault-Fourrey C."/>
            <person name="LaButti K."/>
            <person name="Lindquist E.A."/>
            <person name="Lipzen A."/>
            <person name="Lundell T."/>
            <person name="Morin E."/>
            <person name="Murat C."/>
            <person name="Riley R."/>
            <person name="Ohm R."/>
            <person name="Sun H."/>
            <person name="Tunlid A."/>
            <person name="Henrissat B."/>
            <person name="Grigoriev I.V."/>
            <person name="Hibbett D.S."/>
            <person name="Martin F."/>
        </authorList>
    </citation>
    <scope>NUCLEOTIDE SEQUENCE [LARGE SCALE GENOMIC DNA]</scope>
    <source>
        <strain evidence="2">UH-Slu-Lm8-n1</strain>
    </source>
</reference>
<proteinExistence type="predicted"/>